<dbReference type="AlphaFoldDB" id="X6P0I8"/>
<dbReference type="PANTHER" id="PTHR10161">
    <property type="entry name" value="TARTRATE-RESISTANT ACID PHOSPHATASE TYPE 5"/>
    <property type="match status" value="1"/>
</dbReference>
<keyword evidence="6" id="KW-1185">Reference proteome</keyword>
<protein>
    <recommendedName>
        <fullName evidence="4">Calcineurin-like phosphoesterase domain-containing protein</fullName>
    </recommendedName>
</protein>
<dbReference type="Proteomes" id="UP000023152">
    <property type="component" value="Unassembled WGS sequence"/>
</dbReference>
<dbReference type="GO" id="GO:0016787">
    <property type="term" value="F:hydrolase activity"/>
    <property type="evidence" value="ECO:0007669"/>
    <property type="project" value="UniProtKB-KW"/>
</dbReference>
<dbReference type="SUPFAM" id="SSF56300">
    <property type="entry name" value="Metallo-dependent phosphatases"/>
    <property type="match status" value="1"/>
</dbReference>
<keyword evidence="3" id="KW-0812">Transmembrane</keyword>
<dbReference type="InterPro" id="IPR004843">
    <property type="entry name" value="Calcineurin-like_PHP"/>
</dbReference>
<dbReference type="Gene3D" id="3.60.21.10">
    <property type="match status" value="2"/>
</dbReference>
<evidence type="ECO:0000256" key="2">
    <source>
        <dbReference type="ARBA" id="ARBA00022801"/>
    </source>
</evidence>
<keyword evidence="2" id="KW-0378">Hydrolase</keyword>
<evidence type="ECO:0000259" key="4">
    <source>
        <dbReference type="Pfam" id="PF00149"/>
    </source>
</evidence>
<evidence type="ECO:0000313" key="5">
    <source>
        <dbReference type="EMBL" id="ETO32075.1"/>
    </source>
</evidence>
<feature type="transmembrane region" description="Helical" evidence="3">
    <location>
        <begin position="393"/>
        <end position="414"/>
    </location>
</feature>
<feature type="transmembrane region" description="Helical" evidence="3">
    <location>
        <begin position="143"/>
        <end position="165"/>
    </location>
</feature>
<keyword evidence="3" id="KW-1133">Transmembrane helix</keyword>
<evidence type="ECO:0000256" key="3">
    <source>
        <dbReference type="SAM" id="Phobius"/>
    </source>
</evidence>
<dbReference type="InterPro" id="IPR051558">
    <property type="entry name" value="Metallophosphoesterase_PAP"/>
</dbReference>
<dbReference type="Pfam" id="PF00149">
    <property type="entry name" value="Metallophos"/>
    <property type="match status" value="1"/>
</dbReference>
<accession>X6P0I8</accession>
<keyword evidence="1" id="KW-0732">Signal</keyword>
<evidence type="ECO:0000256" key="1">
    <source>
        <dbReference type="ARBA" id="ARBA00022729"/>
    </source>
</evidence>
<dbReference type="OrthoDB" id="411211at2759"/>
<feature type="transmembrane region" description="Helical" evidence="3">
    <location>
        <begin position="38"/>
        <end position="60"/>
    </location>
</feature>
<organism evidence="5 6">
    <name type="scientific">Reticulomyxa filosa</name>
    <dbReference type="NCBI Taxonomy" id="46433"/>
    <lineage>
        <taxon>Eukaryota</taxon>
        <taxon>Sar</taxon>
        <taxon>Rhizaria</taxon>
        <taxon>Retaria</taxon>
        <taxon>Foraminifera</taxon>
        <taxon>Monothalamids</taxon>
        <taxon>Reticulomyxidae</taxon>
        <taxon>Reticulomyxa</taxon>
    </lineage>
</organism>
<proteinExistence type="predicted"/>
<comment type="caution">
    <text evidence="5">The sequence shown here is derived from an EMBL/GenBank/DDBJ whole genome shotgun (WGS) entry which is preliminary data.</text>
</comment>
<reference evidence="5 6" key="1">
    <citation type="journal article" date="2013" name="Curr. Biol.">
        <title>The Genome of the Foraminiferan Reticulomyxa filosa.</title>
        <authorList>
            <person name="Glockner G."/>
            <person name="Hulsmann N."/>
            <person name="Schleicher M."/>
            <person name="Noegel A.A."/>
            <person name="Eichinger L."/>
            <person name="Gallinger C."/>
            <person name="Pawlowski J."/>
            <person name="Sierra R."/>
            <person name="Euteneuer U."/>
            <person name="Pillet L."/>
            <person name="Moustafa A."/>
            <person name="Platzer M."/>
            <person name="Groth M."/>
            <person name="Szafranski K."/>
            <person name="Schliwa M."/>
        </authorList>
    </citation>
    <scope>NUCLEOTIDE SEQUENCE [LARGE SCALE GENOMIC DNA]</scope>
</reference>
<feature type="domain" description="Calcineurin-like phosphoesterase" evidence="4">
    <location>
        <begin position="284"/>
        <end position="348"/>
    </location>
</feature>
<gene>
    <name evidence="5" type="ORF">RFI_05041</name>
</gene>
<dbReference type="PANTHER" id="PTHR10161:SF14">
    <property type="entry name" value="TARTRATE-RESISTANT ACID PHOSPHATASE TYPE 5"/>
    <property type="match status" value="1"/>
</dbReference>
<keyword evidence="3" id="KW-0472">Membrane</keyword>
<dbReference type="InterPro" id="IPR029052">
    <property type="entry name" value="Metallo-depent_PP-like"/>
</dbReference>
<sequence length="446" mass="51712">MKAKYTNLVMFWQHENSVRFQGKKVFSRGSRCKKQRETMLASICFLSSIAGIHTVFGAGLDFLLMADWGGQSDSPYYTTDEQNTAHIMGDIASDIPITAVFGIGDNFYDDGVASATDPRFQLSFEEYSVLYDCWKSRMRHFCAHFVCVRFFFFKFKILNPVYATLFKKNQKKKAKGGLKKKLAHNYIKIGDCPNRVQQCMKYFVVQCFFVEHSSKEFSSRWKYPDYWYSVTWTIPDTSPARTIEMIMIDTVILCGDQQDLEYCERHNIALSDCKINMTGPTHPSAANDQWDWIKQQLQQSTADFLIVSGHYPVYSIGGNGPTSCLVDQLEPWLLKYNVTAYVAGHDHMFEYINVPGQYVGYVVTGGAHECSNSTKHEVPVLCLQSKYLNKKTFLFFLLFFFWIKFFFAFFFFPFGSCLHLVQLFHLNLFYVKKLFDSFENLFISFK</sequence>
<dbReference type="EMBL" id="ASPP01004504">
    <property type="protein sequence ID" value="ETO32075.1"/>
    <property type="molecule type" value="Genomic_DNA"/>
</dbReference>
<name>X6P0I8_RETFI</name>
<evidence type="ECO:0000313" key="6">
    <source>
        <dbReference type="Proteomes" id="UP000023152"/>
    </source>
</evidence>